<dbReference type="InterPro" id="IPR045121">
    <property type="entry name" value="CoAse"/>
</dbReference>
<dbReference type="GO" id="GO:0046872">
    <property type="term" value="F:metal ion binding"/>
    <property type="evidence" value="ECO:0007669"/>
    <property type="project" value="UniProtKB-KW"/>
</dbReference>
<name>A0A6S7GIK8_PARCT</name>
<evidence type="ECO:0000313" key="8">
    <source>
        <dbReference type="Proteomes" id="UP001152795"/>
    </source>
</evidence>
<organism evidence="7 8">
    <name type="scientific">Paramuricea clavata</name>
    <name type="common">Red gorgonian</name>
    <name type="synonym">Violescent sea-whip</name>
    <dbReference type="NCBI Taxonomy" id="317549"/>
    <lineage>
        <taxon>Eukaryota</taxon>
        <taxon>Metazoa</taxon>
        <taxon>Cnidaria</taxon>
        <taxon>Anthozoa</taxon>
        <taxon>Octocorallia</taxon>
        <taxon>Malacalcyonacea</taxon>
        <taxon>Plexauridae</taxon>
        <taxon>Paramuricea</taxon>
    </lineage>
</organism>
<sequence>MRILQFVFKTKNYGRIRGILCRSCFNTSTKHLIISDNVLEEQKHEFIKKMEQLSSQQPALNKDAVLAGVLVPFCLVDDKPSILFTKRSHKIVRNKSDVSFPGGKMDNKFDKNIIDTALRETMEEIGVPKSDIDVWIEMKPTIGTTDASINIVPVFGFISNLDLSKLVIDHNEVSSVFTATLEDLCDPEKQAYTKFKNGVVYPLFYKEPYKIWGFTAVILDFCLANLLPDFYSLCYRRRKRGYVGINTVDGE</sequence>
<dbReference type="PANTHER" id="PTHR12992:SF11">
    <property type="entry name" value="MITOCHONDRIAL COENZYME A DIPHOSPHATASE NUDT8"/>
    <property type="match status" value="1"/>
</dbReference>
<dbReference type="PROSITE" id="PS51462">
    <property type="entry name" value="NUDIX"/>
    <property type="match status" value="1"/>
</dbReference>
<protein>
    <submittedName>
        <fullName evidence="7">Nucleoside diphosphate-linked moiety X motif 8, mitochondrial</fullName>
    </submittedName>
</protein>
<gene>
    <name evidence="7" type="ORF">PACLA_8A086468</name>
</gene>
<evidence type="ECO:0000256" key="1">
    <source>
        <dbReference type="ARBA" id="ARBA00001936"/>
    </source>
</evidence>
<keyword evidence="4" id="KW-0378">Hydrolase</keyword>
<dbReference type="InterPro" id="IPR000086">
    <property type="entry name" value="NUDIX_hydrolase_dom"/>
</dbReference>
<evidence type="ECO:0000256" key="5">
    <source>
        <dbReference type="ARBA" id="ARBA00022842"/>
    </source>
</evidence>
<evidence type="ECO:0000256" key="6">
    <source>
        <dbReference type="ARBA" id="ARBA00023211"/>
    </source>
</evidence>
<keyword evidence="5" id="KW-0460">Magnesium</keyword>
<evidence type="ECO:0000256" key="3">
    <source>
        <dbReference type="ARBA" id="ARBA00022723"/>
    </source>
</evidence>
<evidence type="ECO:0000256" key="2">
    <source>
        <dbReference type="ARBA" id="ARBA00001946"/>
    </source>
</evidence>
<proteinExistence type="predicted"/>
<dbReference type="Proteomes" id="UP001152795">
    <property type="component" value="Unassembled WGS sequence"/>
</dbReference>
<keyword evidence="3" id="KW-0479">Metal-binding</keyword>
<dbReference type="GO" id="GO:0010945">
    <property type="term" value="F:coenzyme A diphosphatase activity"/>
    <property type="evidence" value="ECO:0007669"/>
    <property type="project" value="InterPro"/>
</dbReference>
<dbReference type="SUPFAM" id="SSF55811">
    <property type="entry name" value="Nudix"/>
    <property type="match status" value="1"/>
</dbReference>
<dbReference type="OrthoDB" id="10262892at2759"/>
<evidence type="ECO:0000256" key="4">
    <source>
        <dbReference type="ARBA" id="ARBA00022801"/>
    </source>
</evidence>
<comment type="cofactor">
    <cofactor evidence="1">
        <name>Mn(2+)</name>
        <dbReference type="ChEBI" id="CHEBI:29035"/>
    </cofactor>
</comment>
<comment type="caution">
    <text evidence="7">The sequence shown here is derived from an EMBL/GenBank/DDBJ whole genome shotgun (WGS) entry which is preliminary data.</text>
</comment>
<dbReference type="AlphaFoldDB" id="A0A6S7GIK8"/>
<dbReference type="CDD" id="cd03426">
    <property type="entry name" value="NUDIX_CoAse_Nudt7"/>
    <property type="match status" value="1"/>
</dbReference>
<evidence type="ECO:0000313" key="7">
    <source>
        <dbReference type="EMBL" id="CAB3991445.1"/>
    </source>
</evidence>
<accession>A0A6S7GIK8</accession>
<dbReference type="InterPro" id="IPR015797">
    <property type="entry name" value="NUDIX_hydrolase-like_dom_sf"/>
</dbReference>
<reference evidence="7" key="1">
    <citation type="submission" date="2020-04" db="EMBL/GenBank/DDBJ databases">
        <authorList>
            <person name="Alioto T."/>
            <person name="Alioto T."/>
            <person name="Gomez Garrido J."/>
        </authorList>
    </citation>
    <scope>NUCLEOTIDE SEQUENCE</scope>
    <source>
        <strain evidence="7">A484AB</strain>
    </source>
</reference>
<comment type="cofactor">
    <cofactor evidence="2">
        <name>Mg(2+)</name>
        <dbReference type="ChEBI" id="CHEBI:18420"/>
    </cofactor>
</comment>
<dbReference type="EMBL" id="CACRXK020001851">
    <property type="protein sequence ID" value="CAB3991445.1"/>
    <property type="molecule type" value="Genomic_DNA"/>
</dbReference>
<keyword evidence="8" id="KW-1185">Reference proteome</keyword>
<dbReference type="PANTHER" id="PTHR12992">
    <property type="entry name" value="NUDIX HYDROLASE"/>
    <property type="match status" value="1"/>
</dbReference>
<keyword evidence="6" id="KW-0464">Manganese</keyword>
<dbReference type="Pfam" id="PF00293">
    <property type="entry name" value="NUDIX"/>
    <property type="match status" value="1"/>
</dbReference>
<dbReference type="Gene3D" id="3.90.79.10">
    <property type="entry name" value="Nucleoside Triphosphate Pyrophosphohydrolase"/>
    <property type="match status" value="1"/>
</dbReference>